<evidence type="ECO:0000256" key="1">
    <source>
        <dbReference type="SAM" id="MobiDB-lite"/>
    </source>
</evidence>
<dbReference type="Proteomes" id="UP000638981">
    <property type="component" value="Unassembled WGS sequence"/>
</dbReference>
<sequence>MSTDWITEVLRDLFRFAQLNQMNRLARDLELTLQGLEDEASLATRSNIGAESETAEGEPLDQRT</sequence>
<reference evidence="2" key="1">
    <citation type="journal article" date="2014" name="Int. J. Syst. Evol. Microbiol.">
        <title>Complete genome sequence of Corynebacterium casei LMG S-19264T (=DSM 44701T), isolated from a smear-ripened cheese.</title>
        <authorList>
            <consortium name="US DOE Joint Genome Institute (JGI-PGF)"/>
            <person name="Walter F."/>
            <person name="Albersmeier A."/>
            <person name="Kalinowski J."/>
            <person name="Ruckert C."/>
        </authorList>
    </citation>
    <scope>NUCLEOTIDE SEQUENCE</scope>
    <source>
        <strain evidence="2">KCTC 23310</strain>
    </source>
</reference>
<evidence type="ECO:0000313" key="3">
    <source>
        <dbReference type="Proteomes" id="UP000638981"/>
    </source>
</evidence>
<organism evidence="2 3">
    <name type="scientific">Neogemmobacter tilapiae</name>
    <dbReference type="NCBI Taxonomy" id="875041"/>
    <lineage>
        <taxon>Bacteria</taxon>
        <taxon>Pseudomonadati</taxon>
        <taxon>Pseudomonadota</taxon>
        <taxon>Alphaproteobacteria</taxon>
        <taxon>Rhodobacterales</taxon>
        <taxon>Paracoccaceae</taxon>
        <taxon>Neogemmobacter</taxon>
    </lineage>
</organism>
<dbReference type="AlphaFoldDB" id="A0A918TLU5"/>
<accession>A0A918TLU5</accession>
<protein>
    <submittedName>
        <fullName evidence="2">Uncharacterized protein</fullName>
    </submittedName>
</protein>
<proteinExistence type="predicted"/>
<dbReference type="EMBL" id="BMYJ01000002">
    <property type="protein sequence ID" value="GHC47720.1"/>
    <property type="molecule type" value="Genomic_DNA"/>
</dbReference>
<evidence type="ECO:0000313" key="2">
    <source>
        <dbReference type="EMBL" id="GHC47720.1"/>
    </source>
</evidence>
<name>A0A918TLU5_9RHOB</name>
<gene>
    <name evidence="2" type="ORF">GCM10007315_06980</name>
</gene>
<dbReference type="RefSeq" id="WP_189410241.1">
    <property type="nucleotide sequence ID" value="NZ_BMYJ01000002.1"/>
</dbReference>
<feature type="region of interest" description="Disordered" evidence="1">
    <location>
        <begin position="44"/>
        <end position="64"/>
    </location>
</feature>
<feature type="compositionally biased region" description="Acidic residues" evidence="1">
    <location>
        <begin position="53"/>
        <end position="64"/>
    </location>
</feature>
<keyword evidence="3" id="KW-1185">Reference proteome</keyword>
<comment type="caution">
    <text evidence="2">The sequence shown here is derived from an EMBL/GenBank/DDBJ whole genome shotgun (WGS) entry which is preliminary data.</text>
</comment>
<reference evidence="2" key="2">
    <citation type="submission" date="2020-09" db="EMBL/GenBank/DDBJ databases">
        <authorList>
            <person name="Sun Q."/>
            <person name="Kim S."/>
        </authorList>
    </citation>
    <scope>NUCLEOTIDE SEQUENCE</scope>
    <source>
        <strain evidence="2">KCTC 23310</strain>
    </source>
</reference>